<dbReference type="EMBL" id="JAJNDC010000005">
    <property type="protein sequence ID" value="MCW9714272.1"/>
    <property type="molecule type" value="Genomic_DNA"/>
</dbReference>
<keyword evidence="2" id="KW-0229">DNA integration</keyword>
<evidence type="ECO:0000313" key="8">
    <source>
        <dbReference type="EMBL" id="MCW9714272.1"/>
    </source>
</evidence>
<dbReference type="InterPro" id="IPR011946">
    <property type="entry name" value="Integrase_integron-type"/>
</dbReference>
<dbReference type="InterPro" id="IPR044068">
    <property type="entry name" value="CB"/>
</dbReference>
<dbReference type="Pfam" id="PF13495">
    <property type="entry name" value="Phage_int_SAM_4"/>
    <property type="match status" value="1"/>
</dbReference>
<keyword evidence="4" id="KW-0233">DNA recombination</keyword>
<proteinExistence type="inferred from homology"/>
<dbReference type="PROSITE" id="PS51898">
    <property type="entry name" value="TYR_RECOMBINASE"/>
    <property type="match status" value="1"/>
</dbReference>
<sequence>MSKLSLLARLRTAIRRRNYSYKTEQAYVNWVVRYVKFHNLKHPGKMNEDDLVKYLNYLAEERQVAGSTQNQALCAILFLYKHVLDQPLEKMMDFQRAKTPKKLPVVLTPGEVRSLLQKMKGTSKLIARLLYGAGFRISECLRLRVLDLDFEYNQIQVRSGKGNKDRVTIMPQITKRKLKGQVKKVKMLHQKDVQDGYAETLLPKALSQKYPNAAKKFKWQYLFPSPQRAKDPRSGLVHRHHISDTTIQRKVKKGVEKSDINKHATCHTLRHSFATHLLEAGYDIRTVQELLGHKNVKTTMIYTHVIKNKGSVIKSPADVLHK</sequence>
<organism evidence="8 9">
    <name type="scientific">Fodinibius salicampi</name>
    <dbReference type="NCBI Taxonomy" id="1920655"/>
    <lineage>
        <taxon>Bacteria</taxon>
        <taxon>Pseudomonadati</taxon>
        <taxon>Balneolota</taxon>
        <taxon>Balneolia</taxon>
        <taxon>Balneolales</taxon>
        <taxon>Balneolaceae</taxon>
        <taxon>Fodinibius</taxon>
    </lineage>
</organism>
<reference evidence="8 9" key="1">
    <citation type="submission" date="2021-11" db="EMBL/GenBank/DDBJ databases">
        <title>Aliifidinibius sp. nov., a new bacterium isolated from saline soil.</title>
        <authorList>
            <person name="Galisteo C."/>
            <person name="De La Haba R."/>
            <person name="Sanchez-Porro C."/>
            <person name="Ventosa A."/>
        </authorList>
    </citation>
    <scope>NUCLEOTIDE SEQUENCE [LARGE SCALE GENOMIC DNA]</scope>
    <source>
        <strain evidence="8 9">KACC 190600</strain>
    </source>
</reference>
<dbReference type="PANTHER" id="PTHR30349:SF64">
    <property type="entry name" value="PROPHAGE INTEGRASE INTD-RELATED"/>
    <property type="match status" value="1"/>
</dbReference>
<dbReference type="InterPro" id="IPR050090">
    <property type="entry name" value="Tyrosine_recombinase_XerCD"/>
</dbReference>
<name>A0ABT3Q2C2_9BACT</name>
<evidence type="ECO:0000259" key="6">
    <source>
        <dbReference type="PROSITE" id="PS51898"/>
    </source>
</evidence>
<dbReference type="InterPro" id="IPR002104">
    <property type="entry name" value="Integrase_catalytic"/>
</dbReference>
<evidence type="ECO:0000256" key="1">
    <source>
        <dbReference type="ARBA" id="ARBA00008857"/>
    </source>
</evidence>
<dbReference type="RefSeq" id="WP_265791452.1">
    <property type="nucleotide sequence ID" value="NZ_BAABRS010000005.1"/>
</dbReference>
<dbReference type="PROSITE" id="PS51900">
    <property type="entry name" value="CB"/>
    <property type="match status" value="1"/>
</dbReference>
<dbReference type="Gene3D" id="1.10.443.10">
    <property type="entry name" value="Intergrase catalytic core"/>
    <property type="match status" value="1"/>
</dbReference>
<feature type="domain" description="Core-binding (CB)" evidence="7">
    <location>
        <begin position="1"/>
        <end position="84"/>
    </location>
</feature>
<dbReference type="InterPro" id="IPR004107">
    <property type="entry name" value="Integrase_SAM-like_N"/>
</dbReference>
<dbReference type="InterPro" id="IPR010998">
    <property type="entry name" value="Integrase_recombinase_N"/>
</dbReference>
<dbReference type="Gene3D" id="1.10.150.130">
    <property type="match status" value="1"/>
</dbReference>
<dbReference type="Proteomes" id="UP001207337">
    <property type="component" value="Unassembled WGS sequence"/>
</dbReference>
<evidence type="ECO:0000256" key="2">
    <source>
        <dbReference type="ARBA" id="ARBA00022908"/>
    </source>
</evidence>
<dbReference type="PANTHER" id="PTHR30349">
    <property type="entry name" value="PHAGE INTEGRASE-RELATED"/>
    <property type="match status" value="1"/>
</dbReference>
<keyword evidence="9" id="KW-1185">Reference proteome</keyword>
<evidence type="ECO:0000259" key="7">
    <source>
        <dbReference type="PROSITE" id="PS51900"/>
    </source>
</evidence>
<evidence type="ECO:0000256" key="4">
    <source>
        <dbReference type="ARBA" id="ARBA00023172"/>
    </source>
</evidence>
<dbReference type="SUPFAM" id="SSF56349">
    <property type="entry name" value="DNA breaking-rejoining enzymes"/>
    <property type="match status" value="1"/>
</dbReference>
<dbReference type="NCBIfam" id="TIGR02249">
    <property type="entry name" value="integrase_gron"/>
    <property type="match status" value="1"/>
</dbReference>
<dbReference type="CDD" id="cd01193">
    <property type="entry name" value="INT_IntI_C"/>
    <property type="match status" value="1"/>
</dbReference>
<evidence type="ECO:0000256" key="5">
    <source>
        <dbReference type="PROSITE-ProRule" id="PRU01248"/>
    </source>
</evidence>
<comment type="caution">
    <text evidence="8">The sequence shown here is derived from an EMBL/GenBank/DDBJ whole genome shotgun (WGS) entry which is preliminary data.</text>
</comment>
<gene>
    <name evidence="8" type="ORF">LQ318_15295</name>
</gene>
<feature type="domain" description="Tyr recombinase" evidence="6">
    <location>
        <begin position="102"/>
        <end position="315"/>
    </location>
</feature>
<dbReference type="InterPro" id="IPR011010">
    <property type="entry name" value="DNA_brk_join_enz"/>
</dbReference>
<dbReference type="InterPro" id="IPR013762">
    <property type="entry name" value="Integrase-like_cat_sf"/>
</dbReference>
<accession>A0ABT3Q2C2</accession>
<protein>
    <submittedName>
        <fullName evidence="8">Integron integrase</fullName>
    </submittedName>
</protein>
<keyword evidence="3 5" id="KW-0238">DNA-binding</keyword>
<evidence type="ECO:0000313" key="9">
    <source>
        <dbReference type="Proteomes" id="UP001207337"/>
    </source>
</evidence>
<dbReference type="Pfam" id="PF00589">
    <property type="entry name" value="Phage_integrase"/>
    <property type="match status" value="1"/>
</dbReference>
<comment type="similarity">
    <text evidence="1">Belongs to the 'phage' integrase family.</text>
</comment>
<evidence type="ECO:0000256" key="3">
    <source>
        <dbReference type="ARBA" id="ARBA00023125"/>
    </source>
</evidence>